<dbReference type="InterPro" id="IPR036086">
    <property type="entry name" value="ParB/Sulfiredoxin_sf"/>
</dbReference>
<proteinExistence type="predicted"/>
<sequence length="279" mass="31247">MKKMSVISVIVNRNFAFVKGNRPTNSKAVTAKMKSIEEYGLLSPITVVDGEQVITSGGHLVDLNGKDIPDSQSVNYYAVLDGQHRLIAYIKLGLNLNDLVITEPLNVDMSIAALIAEMNICTTTWKGTDYMAAPAMTLSKTNEVFEFAVQLRSKGFPLATISQWCTGTNSLKPKDLVNCVKSGELPKILQSETWYQRSIRWYEAAQEKFSDSFLSKKYLITYIIMRYNNAADPVAYCRQIEQALKQLTPAQATEIMEARKIGLKSREQVVVELLEQYLG</sequence>
<name>A0A8S5M339_9CAUD</name>
<accession>A0A8S5M339</accession>
<evidence type="ECO:0008006" key="2">
    <source>
        <dbReference type="Google" id="ProtNLM"/>
    </source>
</evidence>
<dbReference type="Gene3D" id="3.90.1530.10">
    <property type="entry name" value="Conserved hypothetical protein from pyrococcus furiosus pfu- 392566-001, ParB domain"/>
    <property type="match status" value="1"/>
</dbReference>
<evidence type="ECO:0000313" key="1">
    <source>
        <dbReference type="EMBL" id="DAD76495.1"/>
    </source>
</evidence>
<protein>
    <recommendedName>
        <fullName evidence="2">ParB/Sulfiredoxin domain-containing protein</fullName>
    </recommendedName>
</protein>
<organism evidence="1">
    <name type="scientific">Siphoviridae sp. ctqpo8</name>
    <dbReference type="NCBI Taxonomy" id="2826469"/>
    <lineage>
        <taxon>Viruses</taxon>
        <taxon>Duplodnaviria</taxon>
        <taxon>Heunggongvirae</taxon>
        <taxon>Uroviricota</taxon>
        <taxon>Caudoviricetes</taxon>
    </lineage>
</organism>
<dbReference type="SUPFAM" id="SSF110849">
    <property type="entry name" value="ParB/Sulfiredoxin"/>
    <property type="match status" value="1"/>
</dbReference>
<dbReference type="EMBL" id="BK014804">
    <property type="protein sequence ID" value="DAD76495.1"/>
    <property type="molecule type" value="Genomic_DNA"/>
</dbReference>
<reference evidence="1" key="1">
    <citation type="journal article" date="2021" name="Proc. Natl. Acad. Sci. U.S.A.">
        <title>A Catalog of Tens of Thousands of Viruses from Human Metagenomes Reveals Hidden Associations with Chronic Diseases.</title>
        <authorList>
            <person name="Tisza M.J."/>
            <person name="Buck C.B."/>
        </authorList>
    </citation>
    <scope>NUCLEOTIDE SEQUENCE</scope>
    <source>
        <strain evidence="1">Ctqpo8</strain>
    </source>
</reference>